<gene>
    <name evidence="6" type="ORF">S03H2_47171</name>
</gene>
<dbReference type="InterPro" id="IPR054613">
    <property type="entry name" value="Peptidase_S78_dom"/>
</dbReference>
<feature type="compositionally biased region" description="Basic and acidic residues" evidence="4">
    <location>
        <begin position="7"/>
        <end position="31"/>
    </location>
</feature>
<name>X1HHK3_9ZZZZ</name>
<organism evidence="6">
    <name type="scientific">marine sediment metagenome</name>
    <dbReference type="NCBI Taxonomy" id="412755"/>
    <lineage>
        <taxon>unclassified sequences</taxon>
        <taxon>metagenomes</taxon>
        <taxon>ecological metagenomes</taxon>
    </lineage>
</organism>
<accession>X1HHK3</accession>
<feature type="non-terminal residue" evidence="6">
    <location>
        <position position="266"/>
    </location>
</feature>
<sequence>MPYANEHSARLRDPDDFAENPKWKDGGEGKFHRTKGGTIYGSKKVPETIGIVWGKLKGKAKPDDPPIPQALRFPTENWTESEAKKWLEDNEIKFVLFEPAEEEKTAPEKDGVERRFLATAAGAEMRIDRTVDGKPRLTGYAAVFEPAEADIFGMFTERVRLGAFRRVLAEKADVRALVDHNATLILGRTKAGTLQLEEDDRGLKTAIDLPETGAAKDIAASVERGDVDGMSFSFRAVKEEWEEPEDRRPVRTLIDVDLFDVSVVTY</sequence>
<evidence type="ECO:0000313" key="6">
    <source>
        <dbReference type="EMBL" id="GAH69646.1"/>
    </source>
</evidence>
<dbReference type="NCBIfam" id="TIGR01543">
    <property type="entry name" value="proheadase_HK97"/>
    <property type="match status" value="1"/>
</dbReference>
<dbReference type="Pfam" id="PF04586">
    <property type="entry name" value="Peptidase_S78"/>
    <property type="match status" value="1"/>
</dbReference>
<dbReference type="GO" id="GO:0008233">
    <property type="term" value="F:peptidase activity"/>
    <property type="evidence" value="ECO:0007669"/>
    <property type="project" value="UniProtKB-KW"/>
</dbReference>
<keyword evidence="1" id="KW-1188">Viral release from host cell</keyword>
<comment type="caution">
    <text evidence="6">The sequence shown here is derived from an EMBL/GenBank/DDBJ whole genome shotgun (WGS) entry which is preliminary data.</text>
</comment>
<keyword evidence="3" id="KW-0378">Hydrolase</keyword>
<reference evidence="6" key="1">
    <citation type="journal article" date="2014" name="Front. Microbiol.">
        <title>High frequency of phylogenetically diverse reductive dehalogenase-homologous genes in deep subseafloor sedimentary metagenomes.</title>
        <authorList>
            <person name="Kawai M."/>
            <person name="Futagami T."/>
            <person name="Toyoda A."/>
            <person name="Takaki Y."/>
            <person name="Nishi S."/>
            <person name="Hori S."/>
            <person name="Arai W."/>
            <person name="Tsubouchi T."/>
            <person name="Morono Y."/>
            <person name="Uchiyama I."/>
            <person name="Ito T."/>
            <person name="Fujiyama A."/>
            <person name="Inagaki F."/>
            <person name="Takami H."/>
        </authorList>
    </citation>
    <scope>NUCLEOTIDE SEQUENCE</scope>
    <source>
        <strain evidence="6">Expedition CK06-06</strain>
    </source>
</reference>
<dbReference type="InterPro" id="IPR006433">
    <property type="entry name" value="Prohead_protease"/>
</dbReference>
<keyword evidence="2" id="KW-0645">Protease</keyword>
<evidence type="ECO:0000256" key="1">
    <source>
        <dbReference type="ARBA" id="ARBA00022612"/>
    </source>
</evidence>
<evidence type="ECO:0000256" key="2">
    <source>
        <dbReference type="ARBA" id="ARBA00022670"/>
    </source>
</evidence>
<evidence type="ECO:0000259" key="5">
    <source>
        <dbReference type="Pfam" id="PF04586"/>
    </source>
</evidence>
<feature type="region of interest" description="Disordered" evidence="4">
    <location>
        <begin position="1"/>
        <end position="38"/>
    </location>
</feature>
<dbReference type="GO" id="GO:0006508">
    <property type="term" value="P:proteolysis"/>
    <property type="evidence" value="ECO:0007669"/>
    <property type="project" value="UniProtKB-KW"/>
</dbReference>
<feature type="domain" description="Prohead serine protease" evidence="5">
    <location>
        <begin position="129"/>
        <end position="266"/>
    </location>
</feature>
<proteinExistence type="predicted"/>
<evidence type="ECO:0000256" key="4">
    <source>
        <dbReference type="SAM" id="MobiDB-lite"/>
    </source>
</evidence>
<dbReference type="AlphaFoldDB" id="X1HHK3"/>
<evidence type="ECO:0000256" key="3">
    <source>
        <dbReference type="ARBA" id="ARBA00022801"/>
    </source>
</evidence>
<dbReference type="EMBL" id="BARU01029676">
    <property type="protein sequence ID" value="GAH69646.1"/>
    <property type="molecule type" value="Genomic_DNA"/>
</dbReference>
<protein>
    <recommendedName>
        <fullName evidence="5">Prohead serine protease domain-containing protein</fullName>
    </recommendedName>
</protein>